<feature type="region of interest" description="Disordered" evidence="1">
    <location>
        <begin position="988"/>
        <end position="1207"/>
    </location>
</feature>
<feature type="region of interest" description="Disordered" evidence="1">
    <location>
        <begin position="575"/>
        <end position="655"/>
    </location>
</feature>
<dbReference type="InterPro" id="IPR018490">
    <property type="entry name" value="cNMP-bd_dom_sf"/>
</dbReference>
<feature type="compositionally biased region" description="Pro residues" evidence="1">
    <location>
        <begin position="1137"/>
        <end position="1148"/>
    </location>
</feature>
<evidence type="ECO:0000259" key="2">
    <source>
        <dbReference type="PROSITE" id="PS50042"/>
    </source>
</evidence>
<dbReference type="PANTHER" id="PTHR23011:SF28">
    <property type="entry name" value="CYCLIC NUCLEOTIDE-BINDING DOMAIN CONTAINING PROTEIN"/>
    <property type="match status" value="1"/>
</dbReference>
<feature type="region of interest" description="Disordered" evidence="1">
    <location>
        <begin position="482"/>
        <end position="543"/>
    </location>
</feature>
<feature type="region of interest" description="Disordered" evidence="1">
    <location>
        <begin position="795"/>
        <end position="815"/>
    </location>
</feature>
<dbReference type="SMART" id="SM00100">
    <property type="entry name" value="cNMP"/>
    <property type="match status" value="2"/>
</dbReference>
<name>A0A835XFQ6_9CHLO</name>
<feature type="compositionally biased region" description="Low complexity" evidence="1">
    <location>
        <begin position="526"/>
        <end position="543"/>
    </location>
</feature>
<feature type="compositionally biased region" description="Low complexity" evidence="1">
    <location>
        <begin position="1176"/>
        <end position="1198"/>
    </location>
</feature>
<dbReference type="PANTHER" id="PTHR23011">
    <property type="entry name" value="CYCLIC NUCLEOTIDE-BINDING DOMAIN CONTAINING PROTEIN"/>
    <property type="match status" value="1"/>
</dbReference>
<feature type="compositionally biased region" description="Low complexity" evidence="1">
    <location>
        <begin position="503"/>
        <end position="512"/>
    </location>
</feature>
<proteinExistence type="predicted"/>
<dbReference type="InterPro" id="IPR000595">
    <property type="entry name" value="cNMP-bd_dom"/>
</dbReference>
<dbReference type="OrthoDB" id="2021138at2759"/>
<dbReference type="SUPFAM" id="SSF51206">
    <property type="entry name" value="cAMP-binding domain-like"/>
    <property type="match status" value="2"/>
</dbReference>
<dbReference type="CDD" id="cd00038">
    <property type="entry name" value="CAP_ED"/>
    <property type="match status" value="2"/>
</dbReference>
<gene>
    <name evidence="3" type="ORF">HYH03_018224</name>
</gene>
<feature type="compositionally biased region" description="Low complexity" evidence="1">
    <location>
        <begin position="1026"/>
        <end position="1048"/>
    </location>
</feature>
<feature type="compositionally biased region" description="Polar residues" evidence="1">
    <location>
        <begin position="932"/>
        <end position="942"/>
    </location>
</feature>
<comment type="caution">
    <text evidence="3">The sequence shown here is derived from an EMBL/GenBank/DDBJ whole genome shotgun (WGS) entry which is preliminary data.</text>
</comment>
<reference evidence="3" key="1">
    <citation type="journal article" date="2020" name="bioRxiv">
        <title>Comparative genomics of Chlamydomonas.</title>
        <authorList>
            <person name="Craig R.J."/>
            <person name="Hasan A.R."/>
            <person name="Ness R.W."/>
            <person name="Keightley P.D."/>
        </authorList>
    </citation>
    <scope>NUCLEOTIDE SEQUENCE</scope>
    <source>
        <strain evidence="3">CCAP 11/70</strain>
    </source>
</reference>
<accession>A0A835XFQ6</accession>
<dbReference type="Pfam" id="PF00027">
    <property type="entry name" value="cNMP_binding"/>
    <property type="match status" value="1"/>
</dbReference>
<feature type="compositionally biased region" description="Low complexity" evidence="1">
    <location>
        <begin position="1085"/>
        <end position="1113"/>
    </location>
</feature>
<feature type="domain" description="Cyclic nucleotide-binding" evidence="2">
    <location>
        <begin position="86"/>
        <end position="158"/>
    </location>
</feature>
<feature type="region of interest" description="Disordered" evidence="1">
    <location>
        <begin position="837"/>
        <end position="862"/>
    </location>
</feature>
<organism evidence="3 4">
    <name type="scientific">Edaphochlamys debaryana</name>
    <dbReference type="NCBI Taxonomy" id="47281"/>
    <lineage>
        <taxon>Eukaryota</taxon>
        <taxon>Viridiplantae</taxon>
        <taxon>Chlorophyta</taxon>
        <taxon>core chlorophytes</taxon>
        <taxon>Chlorophyceae</taxon>
        <taxon>CS clade</taxon>
        <taxon>Chlamydomonadales</taxon>
        <taxon>Chlamydomonadales incertae sedis</taxon>
        <taxon>Edaphochlamys</taxon>
    </lineage>
</organism>
<feature type="compositionally biased region" description="Gly residues" evidence="1">
    <location>
        <begin position="638"/>
        <end position="655"/>
    </location>
</feature>
<dbReference type="PROSITE" id="PS50042">
    <property type="entry name" value="CNMP_BINDING_3"/>
    <property type="match status" value="2"/>
</dbReference>
<protein>
    <recommendedName>
        <fullName evidence="2">Cyclic nucleotide-binding domain-containing protein</fullName>
    </recommendedName>
</protein>
<evidence type="ECO:0000313" key="4">
    <source>
        <dbReference type="Proteomes" id="UP000612055"/>
    </source>
</evidence>
<dbReference type="InterPro" id="IPR014710">
    <property type="entry name" value="RmlC-like_jellyroll"/>
</dbReference>
<feature type="compositionally biased region" description="Low complexity" evidence="1">
    <location>
        <begin position="988"/>
        <end position="1000"/>
    </location>
</feature>
<feature type="compositionally biased region" description="Low complexity" evidence="1">
    <location>
        <begin position="837"/>
        <end position="849"/>
    </location>
</feature>
<feature type="compositionally biased region" description="Low complexity" evidence="1">
    <location>
        <begin position="482"/>
        <end position="495"/>
    </location>
</feature>
<dbReference type="Gene3D" id="2.60.120.10">
    <property type="entry name" value="Jelly Rolls"/>
    <property type="match status" value="2"/>
</dbReference>
<feature type="region of interest" description="Disordered" evidence="1">
    <location>
        <begin position="925"/>
        <end position="944"/>
    </location>
</feature>
<feature type="region of interest" description="Disordered" evidence="1">
    <location>
        <begin position="1339"/>
        <end position="1361"/>
    </location>
</feature>
<feature type="compositionally biased region" description="Low complexity" evidence="1">
    <location>
        <begin position="587"/>
        <end position="604"/>
    </location>
</feature>
<evidence type="ECO:0000313" key="3">
    <source>
        <dbReference type="EMBL" id="KAG2482881.1"/>
    </source>
</evidence>
<evidence type="ECO:0000256" key="1">
    <source>
        <dbReference type="SAM" id="MobiDB-lite"/>
    </source>
</evidence>
<feature type="region of interest" description="Disordered" evidence="1">
    <location>
        <begin position="1220"/>
        <end position="1240"/>
    </location>
</feature>
<feature type="domain" description="Cyclic nucleotide-binding" evidence="2">
    <location>
        <begin position="203"/>
        <end position="331"/>
    </location>
</feature>
<dbReference type="EMBL" id="JAEHOE010000198">
    <property type="protein sequence ID" value="KAG2482881.1"/>
    <property type="molecule type" value="Genomic_DNA"/>
</dbReference>
<sequence length="1361" mass="133515">MSAGERRAAAAATAATDAVAAQAAQAAQQALLARQAAAAAAQRAEFTYLAGLPPNRRSVAQNNKLAIFLASAPRTQAAGPTAIHSLSTAVQVVEVPRGCTLYRINDPSDGFYVIVDGRMVLYDVKDKEEAETDDGVVERLSRNDSFGEEDLLSGSRRAHRAEAGADASALLVRVPPELYRKHLQHLHQPDFEDKVAFLGQLEVFRSLPEDTLRKLAPCFGQVDLRLKEYLVRQGDRADSMFAIASGQCSVLVDPKYRPEQQGPAESDPKKTMQVCLIGPGNIVGDMTVCLIGPGNIVGDMTVLANVRKRTASVLCLTDVVAYKIRRATFIRRVPPMQLEALRQVAEAKIKITERRVATGGAGGGYRAAPVLVTLRDRVLAGRDLRHLSTPAGTGPLDLRGSAPGSFSSGVEAILGAGGGGGGGSGSPIGGGGGLFSTGSGKGGSGSPAAAAAAAAAAAGAAEGVPLSAMRVDALAALAAASAATGPPSTSPSLTAVASGVRLGTPTGPTAGAGPAGGAPRKSVSLPAGHTAPGGSAPGGPVSAAAGAAAARSGRGAPRAADLNYTWGLGPGTLMTSLLEPGPSGAHGAPQRPATAAAAVGVRRTQPIDGRDGAAAAGGPHSPRDALAGGHGQAWAEEGGYGGGGGALHPTRHGGGPLTASRGGGNGGGGAAVMAANQAMLRAAEAQANSAPYAPYNAWAAGGAADLQPVPTVTAAGGGGGAFVLTRGAGRLTATGHFGGVGGERLPSAGLGHRSGNGAGYASTGVSAAGGGGAAVFALRPGPLIIGPAAPSQLFHQPSRQRRLGSRPSVDGVNAASASTGDLVTAAAAAAEAEAAAVQGRRSSRSSGSGTEALPELGPGGAGSMGRRNLTAFAAAAASAAAAVAVADDQADDDGAFQTRRQATISASQVPADGVVDLGADVEGTADLDPNTAARQSLGQRQRSMGKARFGRTLVQTNSSVDHLVAEAVLAALDAEAAAVAGAATAEAADGAGAGTATAGDVSARPEAEANRTGPDGDAEEARAPEAAEGSAAVAAEGEAEAGAAGAEAGRAEGGEGPATRPASSGQGAGPEGSSAREGRFSPGPAAAAASMGVEASGLSSQASAAAPDPSTSPRGTSAHRRSPSPQPGASPARLPVWPGPGMPGPSSSPTPHQQLHPHLHPHSATRPGSPGAGPNPGLKPSSGSAPAPSSAGYNSSPSPSRPPSRQPITLQLLLPDTHSVSYSRAGAPGGPSGMQRRASYTNGLGGLRPYVGPYLGSPSHVASHAHVGPFLSITSAGNRSPGAPPGPGSVPRPTTGLAQSWQGTVVGGQGGVYGSAAAAPYGGHVPAPGDARLVYGVEAGSPSGGAGRVRRGFSQSAGLRA</sequence>
<keyword evidence="4" id="KW-1185">Reference proteome</keyword>
<dbReference type="Proteomes" id="UP000612055">
    <property type="component" value="Unassembled WGS sequence"/>
</dbReference>